<feature type="transmembrane region" description="Helical" evidence="8">
    <location>
        <begin position="357"/>
        <end position="376"/>
    </location>
</feature>
<feature type="transmembrane region" description="Helical" evidence="8">
    <location>
        <begin position="204"/>
        <end position="222"/>
    </location>
</feature>
<keyword evidence="6 7" id="KW-0472">Membrane</keyword>
<dbReference type="Gene3D" id="1.10.4160.10">
    <property type="entry name" value="Hydantoin permease"/>
    <property type="match status" value="1"/>
</dbReference>
<dbReference type="Pfam" id="PF02133">
    <property type="entry name" value="Transp_cyt_pur"/>
    <property type="match status" value="1"/>
</dbReference>
<keyword evidence="4 8" id="KW-0812">Transmembrane</keyword>
<feature type="transmembrane region" description="Helical" evidence="8">
    <location>
        <begin position="330"/>
        <end position="351"/>
    </location>
</feature>
<accession>A0A9X1VBH9</accession>
<dbReference type="RefSeq" id="WP_241715712.1">
    <property type="nucleotide sequence ID" value="NZ_JALBUF010000010.1"/>
</dbReference>
<dbReference type="GO" id="GO:0005886">
    <property type="term" value="C:plasma membrane"/>
    <property type="evidence" value="ECO:0007669"/>
    <property type="project" value="TreeGrafter"/>
</dbReference>
<evidence type="ECO:0008006" key="11">
    <source>
        <dbReference type="Google" id="ProtNLM"/>
    </source>
</evidence>
<feature type="transmembrane region" description="Helical" evidence="8">
    <location>
        <begin position="243"/>
        <end position="263"/>
    </location>
</feature>
<dbReference type="InterPro" id="IPR026030">
    <property type="entry name" value="Pur-cyt_permease_Fcy2/21/22"/>
</dbReference>
<keyword evidence="10" id="KW-1185">Reference proteome</keyword>
<comment type="similarity">
    <text evidence="2 7">Belongs to the purine-cytosine permease (2.A.39) family.</text>
</comment>
<dbReference type="PANTHER" id="PTHR30569">
    <property type="entry name" value="CYTOSINE TRANSPORTER CODB"/>
    <property type="match status" value="1"/>
</dbReference>
<evidence type="ECO:0000313" key="9">
    <source>
        <dbReference type="EMBL" id="MCI0184235.1"/>
    </source>
</evidence>
<feature type="transmembrane region" description="Helical" evidence="8">
    <location>
        <begin position="424"/>
        <end position="444"/>
    </location>
</feature>
<organism evidence="9 10">
    <name type="scientific">Sulfoacidibacillus ferrooxidans</name>
    <dbReference type="NCBI Taxonomy" id="2005001"/>
    <lineage>
        <taxon>Bacteria</taxon>
        <taxon>Bacillati</taxon>
        <taxon>Bacillota</taxon>
        <taxon>Bacilli</taxon>
        <taxon>Bacillales</taxon>
        <taxon>Alicyclobacillaceae</taxon>
        <taxon>Sulfoacidibacillus</taxon>
    </lineage>
</organism>
<dbReference type="InterPro" id="IPR001248">
    <property type="entry name" value="Pur-cyt_permease"/>
</dbReference>
<dbReference type="PIRSF" id="PIRSF002744">
    <property type="entry name" value="Pur-cyt_permease"/>
    <property type="match status" value="1"/>
</dbReference>
<sequence>MKNNVIQESRDVGFWKSTMNEIETVGVLPVPLEQRTMTSGKLFVVWLMASASAMTPLLGSLLFHFGMTDMIVAIIMSWIIAFIPAGLFSEMGREVPLTGLIVARKTYGNIGAFLFSILFTFVNMGWFGLNTAVAGDVLNGIFHANGSMWFWIIGIVQVILVLFGMKWLEYFYRYTSILLLVCYGALTWYLYSHFHIHSPQASESMQWGAAITTIVAFSILAWTYKLSTVSRFCVPKNSGRKHVMYFLAPSVGIMTAVLVMAIIGMDSQQATGNWNVALLGPHIPVWGMLAAVGVALAIIHTNAMNLYPSTVDLLVALNTIWRPHRLMQPIATLILGLLSTILAIMGILNHVSGFLDAIGDVIVPFTFIMIVDWIFVQKRQTPANEFFTPVQTASHMFNWPAIFAFAIGLIIGIVGGMWNVSLFITILPLPVVAGLVAAGVYSLWIRKLQVSV</sequence>
<dbReference type="Proteomes" id="UP001139263">
    <property type="component" value="Unassembled WGS sequence"/>
</dbReference>
<name>A0A9X1VBH9_9BACL</name>
<dbReference type="InterPro" id="IPR030191">
    <property type="entry name" value="CodB"/>
</dbReference>
<evidence type="ECO:0000256" key="4">
    <source>
        <dbReference type="ARBA" id="ARBA00022692"/>
    </source>
</evidence>
<feature type="transmembrane region" description="Helical" evidence="8">
    <location>
        <begin position="397"/>
        <end position="418"/>
    </location>
</feature>
<evidence type="ECO:0000256" key="5">
    <source>
        <dbReference type="ARBA" id="ARBA00022989"/>
    </source>
</evidence>
<dbReference type="EMBL" id="JALBUF010000010">
    <property type="protein sequence ID" value="MCI0184235.1"/>
    <property type="molecule type" value="Genomic_DNA"/>
</dbReference>
<dbReference type="GO" id="GO:0015209">
    <property type="term" value="F:cytosine transmembrane transporter activity"/>
    <property type="evidence" value="ECO:0007669"/>
    <property type="project" value="InterPro"/>
</dbReference>
<evidence type="ECO:0000256" key="8">
    <source>
        <dbReference type="SAM" id="Phobius"/>
    </source>
</evidence>
<dbReference type="PANTHER" id="PTHR30569:SF0">
    <property type="entry name" value="CYTOSINE PERMEASE"/>
    <property type="match status" value="1"/>
</dbReference>
<evidence type="ECO:0000256" key="1">
    <source>
        <dbReference type="ARBA" id="ARBA00004141"/>
    </source>
</evidence>
<evidence type="ECO:0000256" key="6">
    <source>
        <dbReference type="ARBA" id="ARBA00023136"/>
    </source>
</evidence>
<dbReference type="AlphaFoldDB" id="A0A9X1VBH9"/>
<feature type="transmembrane region" description="Helical" evidence="8">
    <location>
        <begin position="283"/>
        <end position="299"/>
    </location>
</feature>
<feature type="transmembrane region" description="Helical" evidence="8">
    <location>
        <begin position="110"/>
        <end position="128"/>
    </location>
</feature>
<proteinExistence type="inferred from homology"/>
<gene>
    <name evidence="9" type="ORF">MM817_02530</name>
</gene>
<keyword evidence="5 8" id="KW-1133">Transmembrane helix</keyword>
<comment type="subcellular location">
    <subcellularLocation>
        <location evidence="1">Membrane</location>
        <topology evidence="1">Multi-pass membrane protein</topology>
    </subcellularLocation>
</comment>
<evidence type="ECO:0000256" key="3">
    <source>
        <dbReference type="ARBA" id="ARBA00022448"/>
    </source>
</evidence>
<keyword evidence="3 7" id="KW-0813">Transport</keyword>
<protein>
    <recommendedName>
        <fullName evidence="11">Thiamine permease</fullName>
    </recommendedName>
</protein>
<evidence type="ECO:0000256" key="7">
    <source>
        <dbReference type="PIRNR" id="PIRNR002744"/>
    </source>
</evidence>
<feature type="transmembrane region" description="Helical" evidence="8">
    <location>
        <begin position="71"/>
        <end position="89"/>
    </location>
</feature>
<evidence type="ECO:0000256" key="2">
    <source>
        <dbReference type="ARBA" id="ARBA00008974"/>
    </source>
</evidence>
<evidence type="ECO:0000313" key="10">
    <source>
        <dbReference type="Proteomes" id="UP001139263"/>
    </source>
</evidence>
<feature type="transmembrane region" description="Helical" evidence="8">
    <location>
        <begin position="148"/>
        <end position="164"/>
    </location>
</feature>
<comment type="caution">
    <text evidence="9">The sequence shown here is derived from an EMBL/GenBank/DDBJ whole genome shotgun (WGS) entry which is preliminary data.</text>
</comment>
<reference evidence="9" key="1">
    <citation type="submission" date="2022-03" db="EMBL/GenBank/DDBJ databases">
        <title>Draft Genome Sequence of Firmicute Strain S0AB, a Heterotrophic Iron/Sulfur-Oxidizing Extreme Acidophile.</title>
        <authorList>
            <person name="Vergara E."/>
            <person name="Pakostova E."/>
            <person name="Johnson D.B."/>
            <person name="Holmes D.S."/>
        </authorList>
    </citation>
    <scope>NUCLEOTIDE SEQUENCE</scope>
    <source>
        <strain evidence="9">S0AB</strain>
    </source>
</reference>
<feature type="transmembrane region" description="Helical" evidence="8">
    <location>
        <begin position="171"/>
        <end position="192"/>
    </location>
</feature>
<feature type="transmembrane region" description="Helical" evidence="8">
    <location>
        <begin position="42"/>
        <end position="65"/>
    </location>
</feature>